<dbReference type="SUPFAM" id="SSF53335">
    <property type="entry name" value="S-adenosyl-L-methionine-dependent methyltransferases"/>
    <property type="match status" value="1"/>
</dbReference>
<dbReference type="InterPro" id="IPR029063">
    <property type="entry name" value="SAM-dependent_MTases_sf"/>
</dbReference>
<dbReference type="Proteomes" id="UP000308121">
    <property type="component" value="Unassembled WGS sequence"/>
</dbReference>
<evidence type="ECO:0000313" key="3">
    <source>
        <dbReference type="Proteomes" id="UP000308121"/>
    </source>
</evidence>
<reference evidence="2 3" key="1">
    <citation type="submission" date="2019-05" db="EMBL/GenBank/DDBJ databases">
        <title>Genome sequence of Cellulomonas hominis strain CS1.</title>
        <authorList>
            <person name="Belmont J."/>
            <person name="Maclea K.S."/>
        </authorList>
    </citation>
    <scope>NUCLEOTIDE SEQUENCE [LARGE SCALE GENOMIC DNA]</scope>
    <source>
        <strain evidence="2 3">CS1</strain>
    </source>
</reference>
<dbReference type="OrthoDB" id="9810615at2"/>
<dbReference type="RefSeq" id="WP_154730269.1">
    <property type="nucleotide sequence ID" value="NZ_SZYE01000127.1"/>
</dbReference>
<dbReference type="EMBL" id="SZYE01000127">
    <property type="protein sequence ID" value="TKR22912.1"/>
    <property type="molecule type" value="Genomic_DNA"/>
</dbReference>
<comment type="caution">
    <text evidence="2">The sequence shown here is derived from an EMBL/GenBank/DDBJ whole genome shotgun (WGS) entry which is preliminary data.</text>
</comment>
<dbReference type="PANTHER" id="PTHR43591">
    <property type="entry name" value="METHYLTRANSFERASE"/>
    <property type="match status" value="1"/>
</dbReference>
<accession>A0A7Z8JXE0</accession>
<evidence type="ECO:0000259" key="1">
    <source>
        <dbReference type="Pfam" id="PF08241"/>
    </source>
</evidence>
<evidence type="ECO:0000313" key="2">
    <source>
        <dbReference type="EMBL" id="TKR22912.1"/>
    </source>
</evidence>
<sequence length="265" mass="27392">MGSRADLDAHLRRFDGGRFDEPSPRTPRSPAGLVELARTRRLLADHLPPGAEVLDVGGGTAVHAAWLAGRGHPVTLADPVPEHVATARAAGGCGAERGDARTLRFPDGSFDAVLLLGPLHRLRDRADRLVALSEARRVLRPGGVVLAGAVSRVVAATDRVTGAGSADPPRPARLRLVERGEGPADPAEGLSAAHVHTAAELREEVAAAGFDDVRVTGVEAPGSLALRLVPPDDQVVAAAVVLAERAPGRPGAPDPSGHLLAVARR</sequence>
<protein>
    <submittedName>
        <fullName evidence="2">Class I SAM-dependent methyltransferase</fullName>
    </submittedName>
</protein>
<dbReference type="Pfam" id="PF08241">
    <property type="entry name" value="Methyltransf_11"/>
    <property type="match status" value="1"/>
</dbReference>
<dbReference type="InterPro" id="IPR013216">
    <property type="entry name" value="Methyltransf_11"/>
</dbReference>
<keyword evidence="2" id="KW-0808">Transferase</keyword>
<gene>
    <name evidence="2" type="ORF">FA014_13955</name>
</gene>
<dbReference type="GO" id="GO:0032259">
    <property type="term" value="P:methylation"/>
    <property type="evidence" value="ECO:0007669"/>
    <property type="project" value="UniProtKB-KW"/>
</dbReference>
<name>A0A7Z8JXE0_9CELL</name>
<proteinExistence type="predicted"/>
<keyword evidence="2" id="KW-0489">Methyltransferase</keyword>
<dbReference type="AlphaFoldDB" id="A0A7Z8JXE0"/>
<organism evidence="2 3">
    <name type="scientific">Cellulomonas hominis</name>
    <dbReference type="NCBI Taxonomy" id="156981"/>
    <lineage>
        <taxon>Bacteria</taxon>
        <taxon>Bacillati</taxon>
        <taxon>Actinomycetota</taxon>
        <taxon>Actinomycetes</taxon>
        <taxon>Micrococcales</taxon>
        <taxon>Cellulomonadaceae</taxon>
        <taxon>Cellulomonas</taxon>
    </lineage>
</organism>
<dbReference type="CDD" id="cd02440">
    <property type="entry name" value="AdoMet_MTases"/>
    <property type="match status" value="1"/>
</dbReference>
<dbReference type="GO" id="GO:0008757">
    <property type="term" value="F:S-adenosylmethionine-dependent methyltransferase activity"/>
    <property type="evidence" value="ECO:0007669"/>
    <property type="project" value="InterPro"/>
</dbReference>
<feature type="domain" description="Methyltransferase type 11" evidence="1">
    <location>
        <begin position="54"/>
        <end position="146"/>
    </location>
</feature>
<dbReference type="Gene3D" id="3.40.50.150">
    <property type="entry name" value="Vaccinia Virus protein VP39"/>
    <property type="match status" value="1"/>
</dbReference>